<evidence type="ECO:0000259" key="1">
    <source>
        <dbReference type="Pfam" id="PF08793"/>
    </source>
</evidence>
<accession>A0AA96EP70</accession>
<sequence>MSSPINPKTGRKILRGGPTYEALLKQGITPKEKKYTLTKKGTLPGASNVRKYRKEHLRSSDFCGTVPGSFPVNTEGRARAALAYARNDMNPERVRACAYAKAKREGWF</sequence>
<dbReference type="EMBL" id="OR343188">
    <property type="protein sequence ID" value="WNL49698.1"/>
    <property type="molecule type" value="Genomic_DNA"/>
</dbReference>
<reference evidence="2" key="1">
    <citation type="submission" date="2023-07" db="EMBL/GenBank/DDBJ databases">
        <authorList>
            <person name="Xia Y."/>
        </authorList>
    </citation>
    <scope>NUCLEOTIDE SEQUENCE</scope>
    <source>
        <strain evidence="2">F</strain>
    </source>
</reference>
<dbReference type="Pfam" id="PF08793">
    <property type="entry name" value="2C_adapt"/>
    <property type="match status" value="1"/>
</dbReference>
<name>A0AA96EP70_9VIRU</name>
<gene>
    <name evidence="2" type="ORF">MarFTMF_182</name>
</gene>
<organism evidence="2">
    <name type="scientific">Marseillevirus sp</name>
    <dbReference type="NCBI Taxonomy" id="2809551"/>
    <lineage>
        <taxon>Viruses</taxon>
        <taxon>Varidnaviria</taxon>
        <taxon>Bamfordvirae</taxon>
        <taxon>Nucleocytoviricota</taxon>
        <taxon>Megaviricetes</taxon>
        <taxon>Pimascovirales</taxon>
        <taxon>Pimascovirales incertae sedis</taxon>
        <taxon>Marseilleviridae</taxon>
        <taxon>Marseillevirus</taxon>
    </lineage>
</organism>
<proteinExistence type="predicted"/>
<protein>
    <recommendedName>
        <fullName evidence="1">2-cysteine adaptor domain-containing protein</fullName>
    </recommendedName>
</protein>
<evidence type="ECO:0000313" key="2">
    <source>
        <dbReference type="EMBL" id="WNL49698.1"/>
    </source>
</evidence>
<feature type="domain" description="2-cysteine adaptor" evidence="1">
    <location>
        <begin position="3"/>
        <end position="23"/>
    </location>
</feature>
<dbReference type="InterPro" id="IPR014901">
    <property type="entry name" value="2-cysteine_adaptor"/>
</dbReference>